<dbReference type="AlphaFoldDB" id="A0A158NCU8"/>
<reference evidence="6" key="2">
    <citation type="submission" date="2016-04" db="UniProtKB">
        <authorList>
            <consortium name="EnsemblMetazoa"/>
        </authorList>
    </citation>
    <scope>IDENTIFICATION</scope>
</reference>
<dbReference type="EnsemblMetazoa" id="XM_012199966.1">
    <property type="protein sequence ID" value="XP_012055356.1"/>
    <property type="gene ID" value="LOC105618425"/>
</dbReference>
<gene>
    <name evidence="6" type="primary">105618425</name>
</gene>
<dbReference type="GO" id="GO:0005856">
    <property type="term" value="C:cytoskeleton"/>
    <property type="evidence" value="ECO:0007669"/>
    <property type="project" value="UniProtKB-SubCell"/>
</dbReference>
<comment type="similarity">
    <text evidence="2">Belongs to the KIF-binding protein family.</text>
</comment>
<keyword evidence="5" id="KW-0206">Cytoskeleton</keyword>
<proteinExistence type="inferred from homology"/>
<dbReference type="PANTHER" id="PTHR46321:SF1">
    <property type="entry name" value="KIF-BINDING PROTEIN"/>
    <property type="match status" value="1"/>
</dbReference>
<sequence>MECLERVNHPGSWVKEKYQEVQQLLEREAKSDPNKLYEKKSKAVEILMEILEALTHCKETLCTVAAAITYLNIGILRADMEDTGFATECYKKCIDLLEDSKLTSEGILPAISGNNQLGLIYAQRGSYEEAKDFLKQAEDLYIKFIEDIRLDPVHMVSIMGIEEIEGNLCAKSILEKLHTLTLYYLAQVCRELDDKCNFALYCHRTLSKQLSQNKITQDLDYVDWALNAAAISQYFIEQDKFPQARHHLAAASCILEKYSEILKAKGTKETSEIIAAQYENYDHGSANIARCWAKYGIALLGASKERLMKKAEEEDQDSKPAKVVDEVYKYSQIETMEDPRFVDLEPELESITNEVTDMYLLDFNDARPVFLNVRKWLDKAKEYYTFENHASDYAWIIQDLSQAYKYLAFFEDNEDRQARMHKRRIDILEEVIEGLCSRFYRIVCREIWIELAETYSEILDLKIDRLQASNERPTVHVITKIERLARSSIKHYQSYLNSLEMSKSENGVESFSDDLLYPALYTYFHVGRLYNKIITSDVQQKIENMQNSVDAYSFVVNYYDKHPEKQKKLEKYEFIKLSKEFVTLLPLTIDRLKQQQINQ</sequence>
<keyword evidence="7" id="KW-1185">Reference proteome</keyword>
<dbReference type="Gene3D" id="1.25.40.10">
    <property type="entry name" value="Tetratricopeptide repeat domain"/>
    <property type="match status" value="1"/>
</dbReference>
<dbReference type="Pfam" id="PF12309">
    <property type="entry name" value="KBP_C"/>
    <property type="match status" value="1"/>
</dbReference>
<comment type="subcellular location">
    <subcellularLocation>
        <location evidence="1">Cytoplasm</location>
        <location evidence="1">Cytoskeleton</location>
    </subcellularLocation>
</comment>
<dbReference type="eggNOG" id="ENOG502QPZT">
    <property type="taxonomic scope" value="Eukaryota"/>
</dbReference>
<dbReference type="KEGG" id="acep:105618425"/>
<dbReference type="GO" id="GO:0000226">
    <property type="term" value="P:microtubule cytoskeleton organization"/>
    <property type="evidence" value="ECO:0007669"/>
    <property type="project" value="TreeGrafter"/>
</dbReference>
<dbReference type="InterPro" id="IPR022083">
    <property type="entry name" value="KBP"/>
</dbReference>
<dbReference type="FunCoup" id="A0A158NCU8">
    <property type="interactions" value="1766"/>
</dbReference>
<dbReference type="InterPro" id="IPR011990">
    <property type="entry name" value="TPR-like_helical_dom_sf"/>
</dbReference>
<dbReference type="EMBL" id="ADTU01011884">
    <property type="status" value="NOT_ANNOTATED_CDS"/>
    <property type="molecule type" value="Genomic_DNA"/>
</dbReference>
<evidence type="ECO:0000256" key="3">
    <source>
        <dbReference type="ARBA" id="ARBA00016840"/>
    </source>
</evidence>
<dbReference type="SMART" id="SM00028">
    <property type="entry name" value="TPR"/>
    <property type="match status" value="2"/>
</dbReference>
<keyword evidence="4" id="KW-0963">Cytoplasm</keyword>
<name>A0A158NCU8_ATTCE</name>
<accession>A0A158NCU8</accession>
<evidence type="ECO:0000256" key="1">
    <source>
        <dbReference type="ARBA" id="ARBA00004245"/>
    </source>
</evidence>
<dbReference type="PANTHER" id="PTHR46321">
    <property type="entry name" value="KIF1-BINDING PROTEIN"/>
    <property type="match status" value="1"/>
</dbReference>
<dbReference type="Proteomes" id="UP000005205">
    <property type="component" value="Unassembled WGS sequence"/>
</dbReference>
<evidence type="ECO:0000313" key="6">
    <source>
        <dbReference type="EnsemblMetazoa" id="XP_012055356.1"/>
    </source>
</evidence>
<dbReference type="InterPro" id="IPR019734">
    <property type="entry name" value="TPR_rpt"/>
</dbReference>
<protein>
    <recommendedName>
        <fullName evidence="3">KIF-binding protein</fullName>
    </recommendedName>
</protein>
<dbReference type="GO" id="GO:1990535">
    <property type="term" value="P:neuron projection maintenance"/>
    <property type="evidence" value="ECO:0007669"/>
    <property type="project" value="TreeGrafter"/>
</dbReference>
<dbReference type="OMA" id="ICRECWY"/>
<evidence type="ECO:0000256" key="2">
    <source>
        <dbReference type="ARBA" id="ARBA00010305"/>
    </source>
</evidence>
<dbReference type="InParanoid" id="A0A158NCU8"/>
<evidence type="ECO:0000256" key="4">
    <source>
        <dbReference type="ARBA" id="ARBA00022490"/>
    </source>
</evidence>
<reference evidence="7" key="1">
    <citation type="journal article" date="2011" name="PLoS Genet.">
        <title>The genome sequence of the leaf-cutter ant Atta cephalotes reveals insights into its obligate symbiotic lifestyle.</title>
        <authorList>
            <person name="Suen G."/>
            <person name="Teiling C."/>
            <person name="Li L."/>
            <person name="Holt C."/>
            <person name="Abouheif E."/>
            <person name="Bornberg-Bauer E."/>
            <person name="Bouffard P."/>
            <person name="Caldera E.J."/>
            <person name="Cash E."/>
            <person name="Cavanaugh A."/>
            <person name="Denas O."/>
            <person name="Elhaik E."/>
            <person name="Fave M.J."/>
            <person name="Gadau J."/>
            <person name="Gibson J.D."/>
            <person name="Graur D."/>
            <person name="Grubbs K.J."/>
            <person name="Hagen D.E."/>
            <person name="Harkins T.T."/>
            <person name="Helmkampf M."/>
            <person name="Hu H."/>
            <person name="Johnson B.R."/>
            <person name="Kim J."/>
            <person name="Marsh S.E."/>
            <person name="Moeller J.A."/>
            <person name="Munoz-Torres M.C."/>
            <person name="Murphy M.C."/>
            <person name="Naughton M.C."/>
            <person name="Nigam S."/>
            <person name="Overson R."/>
            <person name="Rajakumar R."/>
            <person name="Reese J.T."/>
            <person name="Scott J.J."/>
            <person name="Smith C.R."/>
            <person name="Tao S."/>
            <person name="Tsutsui N.D."/>
            <person name="Viljakainen L."/>
            <person name="Wissler L."/>
            <person name="Yandell M.D."/>
            <person name="Zimmer F."/>
            <person name="Taylor J."/>
            <person name="Slater S.C."/>
            <person name="Clifton S.W."/>
            <person name="Warren W.C."/>
            <person name="Elsik C.G."/>
            <person name="Smith C.D."/>
            <person name="Weinstock G.M."/>
            <person name="Gerardo N.M."/>
            <person name="Currie C.R."/>
        </authorList>
    </citation>
    <scope>NUCLEOTIDE SEQUENCE [LARGE SCALE GENOMIC DNA]</scope>
</reference>
<evidence type="ECO:0000256" key="5">
    <source>
        <dbReference type="ARBA" id="ARBA00023212"/>
    </source>
</evidence>
<evidence type="ECO:0000313" key="7">
    <source>
        <dbReference type="Proteomes" id="UP000005205"/>
    </source>
</evidence>
<dbReference type="OrthoDB" id="409897at2759"/>
<dbReference type="SUPFAM" id="SSF48452">
    <property type="entry name" value="TPR-like"/>
    <property type="match status" value="1"/>
</dbReference>
<dbReference type="GO" id="GO:0021952">
    <property type="term" value="P:central nervous system projection neuron axonogenesis"/>
    <property type="evidence" value="ECO:0007669"/>
    <property type="project" value="TreeGrafter"/>
</dbReference>
<organism evidence="6 7">
    <name type="scientific">Atta cephalotes</name>
    <name type="common">Leafcutter ant</name>
    <dbReference type="NCBI Taxonomy" id="12957"/>
    <lineage>
        <taxon>Eukaryota</taxon>
        <taxon>Metazoa</taxon>
        <taxon>Ecdysozoa</taxon>
        <taxon>Arthropoda</taxon>
        <taxon>Hexapoda</taxon>
        <taxon>Insecta</taxon>
        <taxon>Pterygota</taxon>
        <taxon>Neoptera</taxon>
        <taxon>Endopterygota</taxon>
        <taxon>Hymenoptera</taxon>
        <taxon>Apocrita</taxon>
        <taxon>Aculeata</taxon>
        <taxon>Formicoidea</taxon>
        <taxon>Formicidae</taxon>
        <taxon>Myrmicinae</taxon>
        <taxon>Atta</taxon>
    </lineage>
</organism>